<dbReference type="KEGG" id="psco:LY89DRAFT_759898"/>
<reference evidence="2 3" key="1">
    <citation type="submission" date="2015-10" db="EMBL/GenBank/DDBJ databases">
        <title>Full genome of DAOMC 229536 Phialocephala scopiformis, a fungal endophyte of spruce producing the potent anti-insectan compound rugulosin.</title>
        <authorList>
            <consortium name="DOE Joint Genome Institute"/>
            <person name="Walker A.K."/>
            <person name="Frasz S.L."/>
            <person name="Seifert K.A."/>
            <person name="Miller J.D."/>
            <person name="Mondo S.J."/>
            <person name="Labutti K."/>
            <person name="Lipzen A."/>
            <person name="Dockter R."/>
            <person name="Kennedy M."/>
            <person name="Grigoriev I.V."/>
            <person name="Spatafora J.W."/>
        </authorList>
    </citation>
    <scope>NUCLEOTIDE SEQUENCE [LARGE SCALE GENOMIC DNA]</scope>
    <source>
        <strain evidence="2 3">CBS 120377</strain>
    </source>
</reference>
<feature type="region of interest" description="Disordered" evidence="1">
    <location>
        <begin position="424"/>
        <end position="488"/>
    </location>
</feature>
<gene>
    <name evidence="2" type="ORF">LY89DRAFT_759898</name>
</gene>
<dbReference type="Proteomes" id="UP000070700">
    <property type="component" value="Unassembled WGS sequence"/>
</dbReference>
<sequence length="488" mass="55251">MLTDAEDVDEVEEAEGVKVKNESLICKLFNLPREIRDKILRHLLYRPIAILPGPVRVKCSIGFRHSPVVAIYSYQWDDRRQRGHDPFGLPTYDGSLQGVQFAWRSKPTKEQLDLINSSAIVTNRLNSDERLDMTTFDEELGADVLHYVLRRGNNPIRIINRAVIRTCGLQPQILHTCKQLYTEGCQILYSENTFVFDTRGQSPYTHHCGVHGHDAFDKAAWQIPSLPNNGRPQSPYHMNNALDYMFEKEKFHQPFMQRDPMSTFFRAIGRNNASMLTSVKLEGYMRTAETNPQYQTERPISFARILPIHATILRNICPNLRKLTIHQGANDELWEDDVDGALGLSNEERVDIAIEGVVNALPHLQELELGSYHFTPSEANVKVQWGKALRWEGLVEERVRNSVRLAREKEERAVLDQYMWKEDKKGGRKNRKATGGGQRAGPSAFASLIDDALAAASSSSGDQGGHRPSFRMGTKNRQGGGKSTDAEN</sequence>
<dbReference type="EMBL" id="KQ947428">
    <property type="protein sequence ID" value="KUJ10922.1"/>
    <property type="molecule type" value="Genomic_DNA"/>
</dbReference>
<dbReference type="AlphaFoldDB" id="A0A194WTI1"/>
<accession>A0A194WTI1</accession>
<dbReference type="PANTHER" id="PTHR42085">
    <property type="entry name" value="F-BOX DOMAIN-CONTAINING PROTEIN"/>
    <property type="match status" value="1"/>
</dbReference>
<evidence type="ECO:0000313" key="3">
    <source>
        <dbReference type="Proteomes" id="UP000070700"/>
    </source>
</evidence>
<dbReference type="InParanoid" id="A0A194WTI1"/>
<keyword evidence="3" id="KW-1185">Reference proteome</keyword>
<dbReference type="PANTHER" id="PTHR42085:SF2">
    <property type="entry name" value="F-BOX DOMAIN-CONTAINING PROTEIN"/>
    <property type="match status" value="1"/>
</dbReference>
<dbReference type="OrthoDB" id="3555548at2759"/>
<protein>
    <submittedName>
        <fullName evidence="2">Uncharacterized protein</fullName>
    </submittedName>
</protein>
<evidence type="ECO:0000313" key="2">
    <source>
        <dbReference type="EMBL" id="KUJ10922.1"/>
    </source>
</evidence>
<proteinExistence type="predicted"/>
<dbReference type="RefSeq" id="XP_018065277.1">
    <property type="nucleotide sequence ID" value="XM_018221484.1"/>
</dbReference>
<evidence type="ECO:0000256" key="1">
    <source>
        <dbReference type="SAM" id="MobiDB-lite"/>
    </source>
</evidence>
<feature type="compositionally biased region" description="Low complexity" evidence="1">
    <location>
        <begin position="443"/>
        <end position="460"/>
    </location>
</feature>
<name>A0A194WTI1_MOLSC</name>
<dbReference type="GeneID" id="28831210"/>
<organism evidence="2 3">
    <name type="scientific">Mollisia scopiformis</name>
    <name type="common">Conifer needle endophyte fungus</name>
    <name type="synonym">Phialocephala scopiformis</name>
    <dbReference type="NCBI Taxonomy" id="149040"/>
    <lineage>
        <taxon>Eukaryota</taxon>
        <taxon>Fungi</taxon>
        <taxon>Dikarya</taxon>
        <taxon>Ascomycota</taxon>
        <taxon>Pezizomycotina</taxon>
        <taxon>Leotiomycetes</taxon>
        <taxon>Helotiales</taxon>
        <taxon>Mollisiaceae</taxon>
        <taxon>Mollisia</taxon>
    </lineage>
</organism>
<dbReference type="InterPro" id="IPR038883">
    <property type="entry name" value="AN11006-like"/>
</dbReference>